<sequence length="325" mass="34939">MRRRDFIRAFAVAAGLPAIARAQQGQPVVGFLSTRSPKESQTHTNAFRRGLEEMGYAEGRNVVVEYRWAKGDYDQLPPLAADLRDRRPSLVVAAGDPAAKAAKAANFPVPMVFVVGEDPVQAGLVKSMNRPGMATGVNFFTGDLGGKRLALLCSMVPAARVLGLLVNPRFGAEAAEEHKQSIAAAARTLGRELRVQQASTDAEIDSSFAELVKAGISGLIVQNDPFFDSRREQILTLSSRDRLPGIFHIREFPAGGGLMSYGASLSDAYRQLGAYAGKILRGAKPDELPVSRPTKFELVINTNTAKTLGLAVPPSILIEADELIE</sequence>
<proteinExistence type="predicted"/>
<dbReference type="RefSeq" id="WP_164936206.1">
    <property type="nucleotide sequence ID" value="NZ_LBJC01000079.1"/>
</dbReference>
<dbReference type="AlphaFoldDB" id="A0A4Q0S4C3"/>
<organism evidence="1 2">
    <name type="scientific">Bradyrhizobium nanningense</name>
    <dbReference type="NCBI Taxonomy" id="1325118"/>
    <lineage>
        <taxon>Bacteria</taxon>
        <taxon>Pseudomonadati</taxon>
        <taxon>Pseudomonadota</taxon>
        <taxon>Alphaproteobacteria</taxon>
        <taxon>Hyphomicrobiales</taxon>
        <taxon>Nitrobacteraceae</taxon>
        <taxon>Bradyrhizobium</taxon>
    </lineage>
</organism>
<dbReference type="Proteomes" id="UP000289546">
    <property type="component" value="Unassembled WGS sequence"/>
</dbReference>
<dbReference type="EMBL" id="LBJQ01000078">
    <property type="protein sequence ID" value="RXH27084.1"/>
    <property type="molecule type" value="Genomic_DNA"/>
</dbReference>
<dbReference type="CDD" id="cd06325">
    <property type="entry name" value="PBP1_ABC_unchar_transporter"/>
    <property type="match status" value="1"/>
</dbReference>
<keyword evidence="2" id="KW-1185">Reference proteome</keyword>
<dbReference type="Gene3D" id="3.40.50.2300">
    <property type="match status" value="2"/>
</dbReference>
<gene>
    <name evidence="1" type="ORF">XH99_16745</name>
</gene>
<reference evidence="1 2" key="1">
    <citation type="submission" date="2015-04" db="EMBL/GenBank/DDBJ databases">
        <title>Comparative genomics of rhizobia nodulating Arachis hypogaea in China.</title>
        <authorList>
            <person name="Li Y."/>
        </authorList>
    </citation>
    <scope>NUCLEOTIDE SEQUENCE [LARGE SCALE GENOMIC DNA]</scope>
    <source>
        <strain evidence="1 2">CCBAU 51757</strain>
    </source>
</reference>
<protein>
    <recommendedName>
        <fullName evidence="3">ABC transporter substrate-binding protein</fullName>
    </recommendedName>
</protein>
<evidence type="ECO:0008006" key="3">
    <source>
        <dbReference type="Google" id="ProtNLM"/>
    </source>
</evidence>
<dbReference type="Pfam" id="PF04392">
    <property type="entry name" value="ABC_sub_bind"/>
    <property type="match status" value="1"/>
</dbReference>
<accession>A0A4Q0S4C3</accession>
<name>A0A4Q0S4C3_9BRAD</name>
<comment type="caution">
    <text evidence="1">The sequence shown here is derived from an EMBL/GenBank/DDBJ whole genome shotgun (WGS) entry which is preliminary data.</text>
</comment>
<dbReference type="InterPro" id="IPR007487">
    <property type="entry name" value="ABC_transpt-TYRBP-like"/>
</dbReference>
<evidence type="ECO:0000313" key="2">
    <source>
        <dbReference type="Proteomes" id="UP000289546"/>
    </source>
</evidence>
<dbReference type="PANTHER" id="PTHR35271:SF1">
    <property type="entry name" value="ABC TRANSPORTER, SUBSTRATE-BINDING LIPOPROTEIN"/>
    <property type="match status" value="1"/>
</dbReference>
<evidence type="ECO:0000313" key="1">
    <source>
        <dbReference type="EMBL" id="RXH27084.1"/>
    </source>
</evidence>
<dbReference type="PANTHER" id="PTHR35271">
    <property type="entry name" value="ABC TRANSPORTER, SUBSTRATE-BINDING LIPOPROTEIN-RELATED"/>
    <property type="match status" value="1"/>
</dbReference>